<keyword evidence="4" id="KW-0336">GPI-anchor</keyword>
<keyword evidence="8" id="KW-0175">Coiled coil</keyword>
<evidence type="ECO:0000256" key="5">
    <source>
        <dbReference type="ARBA" id="ARBA00023136"/>
    </source>
</evidence>
<dbReference type="InterPro" id="IPR027446">
    <property type="entry name" value="VSG_C_dom_sf"/>
</dbReference>
<dbReference type="Gene3D" id="4.10.110.20">
    <property type="entry name" value="Variant surface glycoprotein MITAT 1.2, VSG 221, C-terminal domain"/>
    <property type="match status" value="1"/>
</dbReference>
<dbReference type="AlphaFoldDB" id="M4SYA4"/>
<dbReference type="Gene3D" id="1.10.470.10">
    <property type="entry name" value="Variant Surface Glycoprotein, subunit A, domain 2"/>
    <property type="match status" value="1"/>
</dbReference>
<feature type="signal peptide" evidence="10">
    <location>
        <begin position="1"/>
        <end position="25"/>
    </location>
</feature>
<dbReference type="Pfam" id="PF00913">
    <property type="entry name" value="Trypan_glycop"/>
    <property type="match status" value="1"/>
</dbReference>
<dbReference type="SUPFAM" id="SSF118251">
    <property type="entry name" value="Variant surface glycoprotein MITAT 1.2, VSG 221, C-terminal domain"/>
    <property type="match status" value="1"/>
</dbReference>
<dbReference type="EMBL" id="KC613653">
    <property type="protein sequence ID" value="AGH61084.1"/>
    <property type="molecule type" value="Genomic_DNA"/>
</dbReference>
<evidence type="ECO:0000256" key="8">
    <source>
        <dbReference type="SAM" id="Coils"/>
    </source>
</evidence>
<evidence type="ECO:0000256" key="2">
    <source>
        <dbReference type="ARBA" id="ARBA00004609"/>
    </source>
</evidence>
<keyword evidence="10" id="KW-0732">Signal</keyword>
<keyword evidence="5" id="KW-0472">Membrane</keyword>
<dbReference type="SUPFAM" id="SSF58087">
    <property type="entry name" value="Variant surface glycoprotein (N-terminal domain)"/>
    <property type="match status" value="1"/>
</dbReference>
<feature type="chain" id="PRO_5004057978" evidence="10">
    <location>
        <begin position="26"/>
        <end position="492"/>
    </location>
</feature>
<keyword evidence="6" id="KW-0325">Glycoprotein</keyword>
<dbReference type="FunFam" id="4.10.110.20:FF:000001">
    <property type="entry name" value="Variant surface glycoprotein (VSG), putative"/>
    <property type="match status" value="1"/>
</dbReference>
<evidence type="ECO:0000256" key="9">
    <source>
        <dbReference type="SAM" id="MobiDB-lite"/>
    </source>
</evidence>
<accession>M4SYA4</accession>
<protein>
    <submittedName>
        <fullName evidence="12">Variant surface glycoprotein 525</fullName>
    </submittedName>
</protein>
<dbReference type="InterPro" id="IPR001812">
    <property type="entry name" value="Trypano_VSG_A_N_dom"/>
</dbReference>
<dbReference type="GO" id="GO:0098552">
    <property type="term" value="C:side of membrane"/>
    <property type="evidence" value="ECO:0007669"/>
    <property type="project" value="UniProtKB-KW"/>
</dbReference>
<organism evidence="12">
    <name type="scientific">Trypanosoma brucei</name>
    <dbReference type="NCBI Taxonomy" id="5691"/>
    <lineage>
        <taxon>Eukaryota</taxon>
        <taxon>Discoba</taxon>
        <taxon>Euglenozoa</taxon>
        <taxon>Kinetoplastea</taxon>
        <taxon>Metakinetoplastina</taxon>
        <taxon>Trypanosomatida</taxon>
        <taxon>Trypanosomatidae</taxon>
        <taxon>Trypanosoma</taxon>
    </lineage>
</organism>
<comment type="subcellular location">
    <subcellularLocation>
        <location evidence="2">Cell membrane</location>
        <topology evidence="2">Lipid-anchor</topology>
        <topology evidence="2">GPI-anchor</topology>
    </subcellularLocation>
</comment>
<reference evidence="12" key="1">
    <citation type="submission" date="2013-02" db="EMBL/GenBank/DDBJ databases">
        <authorList>
            <person name="Cross G.A.M."/>
            <person name="Kim H.-S."/>
            <person name="Wickstead B."/>
        </authorList>
    </citation>
    <scope>NUCLEOTIDE SEQUENCE</scope>
    <source>
        <strain evidence="12">Lister 427</strain>
    </source>
</reference>
<reference evidence="12" key="2">
    <citation type="journal article" date="2014" name="Mol. Biochem. Parasitol.">
        <title>Capturing the variant surface glycoprotein repertoire (the VSGnome) of Trypanosoma brucei Lister 427.</title>
        <authorList>
            <person name="Cross G.A."/>
            <person name="Kim H.S."/>
            <person name="Wickstead B."/>
        </authorList>
    </citation>
    <scope>NUCLEOTIDE SEQUENCE</scope>
    <source>
        <strain evidence="12">Lister 427</strain>
    </source>
</reference>
<dbReference type="Gene3D" id="3.90.150.10">
    <property type="entry name" value="Variant Surface Glycoprotein, subunit A domain 1"/>
    <property type="match status" value="1"/>
</dbReference>
<feature type="compositionally biased region" description="Basic and acidic residues" evidence="9">
    <location>
        <begin position="456"/>
        <end position="466"/>
    </location>
</feature>
<feature type="domain" description="Trypanosome variant surface glycoprotein A-type N-terminal" evidence="11">
    <location>
        <begin position="16"/>
        <end position="384"/>
    </location>
</feature>
<evidence type="ECO:0000256" key="10">
    <source>
        <dbReference type="SAM" id="SignalP"/>
    </source>
</evidence>
<evidence type="ECO:0000256" key="3">
    <source>
        <dbReference type="ARBA" id="ARBA00022475"/>
    </source>
</evidence>
<name>M4SYA4_9TRYP</name>
<feature type="region of interest" description="Disordered" evidence="9">
    <location>
        <begin position="450"/>
        <end position="475"/>
    </location>
</feature>
<evidence type="ECO:0000259" key="11">
    <source>
        <dbReference type="Pfam" id="PF00913"/>
    </source>
</evidence>
<evidence type="ECO:0000256" key="6">
    <source>
        <dbReference type="ARBA" id="ARBA00023180"/>
    </source>
</evidence>
<dbReference type="GO" id="GO:0005886">
    <property type="term" value="C:plasma membrane"/>
    <property type="evidence" value="ECO:0007669"/>
    <property type="project" value="UniProtKB-SubCell"/>
</dbReference>
<evidence type="ECO:0000313" key="12">
    <source>
        <dbReference type="EMBL" id="AGH61084.1"/>
    </source>
</evidence>
<sequence length="492" mass="52793">MASLKTTVIILSAMYALCLPDNTDATPGHALTAEIKTGVCNLNSDLAKYPAYTATNLRKATKAEERMTAAELKLQIFIQQHETEKAVKRIPLLAANSEKHASQLQSIREATTQALEAAAKVAALNGRLVETMELLADIHQHSGSASNAGCLTKQAGQVYSGRSTLTGCGGEIQSARPDEETELTQLTQKGFEKLPTAVRNTKVGQETAACRLLQTENSNGPLEDQRTSNDATLAAGYINLGDNSATITVKDLQDLRGCKLAGAPKPFQAAYTAFKAAEQQLMKLTASYTELSLGDVKASTAAKTLYKRLVKKTTEPYDAQKDEPVLTNEMEAAYGTSTNFKTDWVDKYSQNKVDKISYDSNATGNESLTDIKDVDKLQKTLAYYAGVQAAVVATKLQEAQAQIDKLKQRNVAAKKTPETEATCEAKGTGDNCKDGCKLTGEGTSKKCVVDPNYKPPKAEGGEKDSKTGTTNTTGSNSFVITKDPLLLAVLLL</sequence>
<dbReference type="GO" id="GO:0042783">
    <property type="term" value="P:symbiont-mediated evasion of host immune response"/>
    <property type="evidence" value="ECO:0007669"/>
    <property type="project" value="InterPro"/>
</dbReference>
<evidence type="ECO:0000256" key="7">
    <source>
        <dbReference type="ARBA" id="ARBA00023288"/>
    </source>
</evidence>
<feature type="coiled-coil region" evidence="8">
    <location>
        <begin position="389"/>
        <end position="416"/>
    </location>
</feature>
<keyword evidence="3" id="KW-1003">Cell membrane</keyword>
<comment type="function">
    <text evidence="1">VSG forms a coat on the surface of the parasite. The trypanosome evades the immune response of the host by expressing a series of antigenically distinct VSGs from an estimated 1000 VSG genes.</text>
</comment>
<proteinExistence type="predicted"/>
<evidence type="ECO:0000256" key="1">
    <source>
        <dbReference type="ARBA" id="ARBA00002523"/>
    </source>
</evidence>
<evidence type="ECO:0000256" key="4">
    <source>
        <dbReference type="ARBA" id="ARBA00022622"/>
    </source>
</evidence>
<keyword evidence="7" id="KW-0449">Lipoprotein</keyword>